<reference evidence="2 3" key="1">
    <citation type="submission" date="2023-07" db="EMBL/GenBank/DDBJ databases">
        <title>Sorghum-associated microbial communities from plants grown in Nebraska, USA.</title>
        <authorList>
            <person name="Schachtman D."/>
        </authorList>
    </citation>
    <scope>NUCLEOTIDE SEQUENCE [LARGE SCALE GENOMIC DNA]</scope>
    <source>
        <strain evidence="2 3">DS1607</strain>
    </source>
</reference>
<keyword evidence="3" id="KW-1185">Reference proteome</keyword>
<feature type="region of interest" description="Disordered" evidence="1">
    <location>
        <begin position="1"/>
        <end position="31"/>
    </location>
</feature>
<gene>
    <name evidence="2" type="ORF">J2W36_001331</name>
</gene>
<organism evidence="2 3">
    <name type="scientific">Variovorax ginsengisoli</name>
    <dbReference type="NCBI Taxonomy" id="363844"/>
    <lineage>
        <taxon>Bacteria</taxon>
        <taxon>Pseudomonadati</taxon>
        <taxon>Pseudomonadota</taxon>
        <taxon>Betaproteobacteria</taxon>
        <taxon>Burkholderiales</taxon>
        <taxon>Comamonadaceae</taxon>
        <taxon>Variovorax</taxon>
    </lineage>
</organism>
<comment type="caution">
    <text evidence="2">The sequence shown here is derived from an EMBL/GenBank/DDBJ whole genome shotgun (WGS) entry which is preliminary data.</text>
</comment>
<proteinExistence type="predicted"/>
<sequence length="31" mass="3669">MTTEAKRPFHQQASGARTQNGDWWPKQLRLE</sequence>
<dbReference type="Proteomes" id="UP001226867">
    <property type="component" value="Unassembled WGS sequence"/>
</dbReference>
<feature type="compositionally biased region" description="Polar residues" evidence="1">
    <location>
        <begin position="11"/>
        <end position="21"/>
    </location>
</feature>
<evidence type="ECO:0000313" key="2">
    <source>
        <dbReference type="EMBL" id="MDP9899086.1"/>
    </source>
</evidence>
<protein>
    <recommendedName>
        <fullName evidence="4">Catalase-peroxidase</fullName>
    </recommendedName>
</protein>
<dbReference type="EMBL" id="JAUSRO010000004">
    <property type="protein sequence ID" value="MDP9899086.1"/>
    <property type="molecule type" value="Genomic_DNA"/>
</dbReference>
<name>A0ABT9S5R2_9BURK</name>
<evidence type="ECO:0008006" key="4">
    <source>
        <dbReference type="Google" id="ProtNLM"/>
    </source>
</evidence>
<evidence type="ECO:0000256" key="1">
    <source>
        <dbReference type="SAM" id="MobiDB-lite"/>
    </source>
</evidence>
<evidence type="ECO:0000313" key="3">
    <source>
        <dbReference type="Proteomes" id="UP001226867"/>
    </source>
</evidence>
<accession>A0ABT9S5R2</accession>